<dbReference type="Proteomes" id="UP000827976">
    <property type="component" value="Chromosome 14"/>
</dbReference>
<reference evidence="2" key="1">
    <citation type="journal article" date="2022" name="Nat. Commun.">
        <title>Chromosome evolution and the genetic basis of agronomically important traits in greater yam.</title>
        <authorList>
            <person name="Bredeson J.V."/>
            <person name="Lyons J.B."/>
            <person name="Oniyinde I.O."/>
            <person name="Okereke N.R."/>
            <person name="Kolade O."/>
            <person name="Nnabue I."/>
            <person name="Nwadili C.O."/>
            <person name="Hribova E."/>
            <person name="Parker M."/>
            <person name="Nwogha J."/>
            <person name="Shu S."/>
            <person name="Carlson J."/>
            <person name="Kariba R."/>
            <person name="Muthemba S."/>
            <person name="Knop K."/>
            <person name="Barton G.J."/>
            <person name="Sherwood A.V."/>
            <person name="Lopez-Montes A."/>
            <person name="Asiedu R."/>
            <person name="Jamnadass R."/>
            <person name="Muchugi A."/>
            <person name="Goodstein D."/>
            <person name="Egesi C.N."/>
            <person name="Featherston J."/>
            <person name="Asfaw A."/>
            <person name="Simpson G.G."/>
            <person name="Dolezel J."/>
            <person name="Hendre P.S."/>
            <person name="Van Deynze A."/>
            <person name="Kumar P.L."/>
            <person name="Obidiegwu J.E."/>
            <person name="Bhattacharjee R."/>
            <person name="Rokhsar D.S."/>
        </authorList>
    </citation>
    <scope>NUCLEOTIDE SEQUENCE [LARGE SCALE GENOMIC DNA]</scope>
    <source>
        <strain evidence="2">cv. TDa95/00328</strain>
    </source>
</reference>
<comment type="caution">
    <text evidence="1">The sequence shown here is derived from an EMBL/GenBank/DDBJ whole genome shotgun (WGS) entry which is preliminary data.</text>
</comment>
<gene>
    <name evidence="1" type="ORF">IHE45_14G008700</name>
</gene>
<organism evidence="1 2">
    <name type="scientific">Dioscorea alata</name>
    <name type="common">Purple yam</name>
    <dbReference type="NCBI Taxonomy" id="55571"/>
    <lineage>
        <taxon>Eukaryota</taxon>
        <taxon>Viridiplantae</taxon>
        <taxon>Streptophyta</taxon>
        <taxon>Embryophyta</taxon>
        <taxon>Tracheophyta</taxon>
        <taxon>Spermatophyta</taxon>
        <taxon>Magnoliopsida</taxon>
        <taxon>Liliopsida</taxon>
        <taxon>Dioscoreales</taxon>
        <taxon>Dioscoreaceae</taxon>
        <taxon>Dioscorea</taxon>
    </lineage>
</organism>
<sequence>MAELPEVANGCDHELTKDGTVDLKGRPCFRSRGGRWKACSYIVGYEVFERMAFYGIGANLVLYLTKKLHENTVSSANNVTDWAGTVWMTPIIGAYIADAFLGRYWTFIFSSIIYLMGMILLTLTVSIPSLRPPKCGNEQNECDIHASKFQVGIFYCALYIIAIGTGGTKPNISTMGADQFDDFHPKERSQKLSFFNWWMFSIFFGTLFANSILVYIQDHVGFAVGYALPTFGLMFSVLVFLIGTPYYRHKLPSGSPFTKIAAVLVAAIRKSNVPLPDDPNELHELDDKEYARVGKSRISSTPSLRCLNKAAVKTGDGETEWKLCTVTQVEETKQMIKMLPVLMVTFIPSVMIAQVNTLFIKQGATLERNIGPHFQIPPASLTTFVTLFMLISLLIYDRLFVPVIRKYTKNPRGITLLQRMGIGMVLHIIIMLTASLVERKRLSVAKQYGLTDKKAIIPLSIFILLPQFALMGVADTFVDVAKLEFFYDQAPESMKSLGTSYFTTSLGVGNFLSSILLSTVAEITKRNGSKGWIQDSLNSSHLDYYYLLFAVLSGINLLFFLVVSKYYVYNTDVVHHGIEMKQSSVMLSKIVATSDS</sequence>
<keyword evidence="2" id="KW-1185">Reference proteome</keyword>
<dbReference type="EMBL" id="CM037024">
    <property type="protein sequence ID" value="KAH7662748.1"/>
    <property type="molecule type" value="Genomic_DNA"/>
</dbReference>
<proteinExistence type="predicted"/>
<name>A0ACB7UPS9_DIOAL</name>
<accession>A0ACB7UPS9</accession>
<protein>
    <submittedName>
        <fullName evidence="1">Proton-dependent oligopeptide transporter family protein</fullName>
    </submittedName>
</protein>
<evidence type="ECO:0000313" key="2">
    <source>
        <dbReference type="Proteomes" id="UP000827976"/>
    </source>
</evidence>
<evidence type="ECO:0000313" key="1">
    <source>
        <dbReference type="EMBL" id="KAH7662748.1"/>
    </source>
</evidence>